<dbReference type="GeneID" id="97490199"/>
<feature type="compositionally biased region" description="Basic residues" evidence="1">
    <location>
        <begin position="1"/>
        <end position="18"/>
    </location>
</feature>
<proteinExistence type="predicted"/>
<dbReference type="Proteomes" id="UP000610124">
    <property type="component" value="Unassembled WGS sequence"/>
</dbReference>
<dbReference type="RefSeq" id="WP_157881909.1">
    <property type="nucleotide sequence ID" value="NZ_BMUB01000047.1"/>
</dbReference>
<accession>A0A8H9LYE3</accession>
<reference evidence="2" key="2">
    <citation type="submission" date="2020-09" db="EMBL/GenBank/DDBJ databases">
        <authorList>
            <person name="Sun Q."/>
            <person name="Ohkuma M."/>
        </authorList>
    </citation>
    <scope>NUCLEOTIDE SEQUENCE</scope>
    <source>
        <strain evidence="2">JCM 4434</strain>
    </source>
</reference>
<name>A0A8H9LYE3_KITAU</name>
<dbReference type="EMBL" id="BMUB01000047">
    <property type="protein sequence ID" value="GGV07763.1"/>
    <property type="molecule type" value="Genomic_DNA"/>
</dbReference>
<evidence type="ECO:0000313" key="3">
    <source>
        <dbReference type="Proteomes" id="UP000610124"/>
    </source>
</evidence>
<sequence>MSIHSKKRTHRRAPRPYRGHSSQLSRTALTGLVRGAATAVGTVLVGWLTTWTRDHL</sequence>
<reference evidence="2" key="1">
    <citation type="journal article" date="2014" name="Int. J. Syst. Evol. Microbiol.">
        <title>Complete genome sequence of Corynebacterium casei LMG S-19264T (=DSM 44701T), isolated from a smear-ripened cheese.</title>
        <authorList>
            <consortium name="US DOE Joint Genome Institute (JGI-PGF)"/>
            <person name="Walter F."/>
            <person name="Albersmeier A."/>
            <person name="Kalinowski J."/>
            <person name="Ruckert C."/>
        </authorList>
    </citation>
    <scope>NUCLEOTIDE SEQUENCE</scope>
    <source>
        <strain evidence="2">JCM 4434</strain>
    </source>
</reference>
<comment type="caution">
    <text evidence="2">The sequence shown here is derived from an EMBL/GenBank/DDBJ whole genome shotgun (WGS) entry which is preliminary data.</text>
</comment>
<evidence type="ECO:0000313" key="2">
    <source>
        <dbReference type="EMBL" id="GGV07763.1"/>
    </source>
</evidence>
<organism evidence="2 3">
    <name type="scientific">Kitasatospora aureofaciens</name>
    <name type="common">Streptomyces aureofaciens</name>
    <dbReference type="NCBI Taxonomy" id="1894"/>
    <lineage>
        <taxon>Bacteria</taxon>
        <taxon>Bacillati</taxon>
        <taxon>Actinomycetota</taxon>
        <taxon>Actinomycetes</taxon>
        <taxon>Kitasatosporales</taxon>
        <taxon>Streptomycetaceae</taxon>
        <taxon>Kitasatospora</taxon>
    </lineage>
</organism>
<gene>
    <name evidence="2" type="ORF">GCM10010502_73510</name>
</gene>
<dbReference type="AlphaFoldDB" id="A0A8H9LYE3"/>
<feature type="region of interest" description="Disordered" evidence="1">
    <location>
        <begin position="1"/>
        <end position="24"/>
    </location>
</feature>
<evidence type="ECO:0000256" key="1">
    <source>
        <dbReference type="SAM" id="MobiDB-lite"/>
    </source>
</evidence>
<protein>
    <submittedName>
        <fullName evidence="2">Uncharacterized protein</fullName>
    </submittedName>
</protein>